<evidence type="ECO:0000313" key="1">
    <source>
        <dbReference type="EMBL" id="KAJ2905320.1"/>
    </source>
</evidence>
<gene>
    <name evidence="1" type="ORF">MKZ38_005833</name>
</gene>
<evidence type="ECO:0008006" key="3">
    <source>
        <dbReference type="Google" id="ProtNLM"/>
    </source>
</evidence>
<sequence length="595" mass="67312">MMDGNMVLCCTLCGVWIKQGRRSSKEWLSRARAARSYRVISSPFLTGIGFIREYDSCLLAPAQPNVDIGESDTNFPGMLLLEEHDPFRNSGDEGRCFVFHDRCWQLLVSKVNLEVSHEHAPSACDEWCAEKSIVKQLFNFLATIELHEKEYLGSRHDYGGASIFFRPTDSRKFPILHRPTDDFVEDIPKELSYVLEDPFDSKGIFNGLEGKPIEWKHDALNPNALPKWKWWMKGGEPKDHDIFGKLPDDVIHQIATLLSSRDVRNTCLASGVVSKAATRDQLPPSFWATRFAPGGEMAFMAPVIRDLAARKHPNRKSDWRQIYFDVERALLAPDDSEFKGIKNRKRIWKALDYFTDSIIPMLQRYQHNHIPWLRPRSSHLPMEYTVGPRAGPSRAWTQSYAPNSGLNSERCLPSLLLGSQSVLWPCDPVTEPLLLGVSRIKFDGRWFISGLRVRPAYGWSNRLAKMMAGLVIEYQEEEILLHKGDRLRGVKVMYCSSGIIGLDFRISLAGDANKTKGMAVNWDIDEAGAGSYSTIYKDWLEPSKPGQSIVGFNIGLDAFRIESFGLILKSHMRGLTSCSSHNGQVVSSRSRTPSQ</sequence>
<reference evidence="1" key="1">
    <citation type="submission" date="2022-07" db="EMBL/GenBank/DDBJ databases">
        <title>Draft genome sequence of Zalerion maritima ATCC 34329, a (micro)plastics degrading marine fungus.</title>
        <authorList>
            <person name="Paco A."/>
            <person name="Goncalves M.F.M."/>
            <person name="Rocha-Santos T.A.P."/>
            <person name="Alves A."/>
        </authorList>
    </citation>
    <scope>NUCLEOTIDE SEQUENCE</scope>
    <source>
        <strain evidence="1">ATCC 34329</strain>
    </source>
</reference>
<evidence type="ECO:0000313" key="2">
    <source>
        <dbReference type="Proteomes" id="UP001201980"/>
    </source>
</evidence>
<protein>
    <recommendedName>
        <fullName evidence="3">F-box domain-containing protein</fullName>
    </recommendedName>
</protein>
<dbReference type="AlphaFoldDB" id="A0AAD5RW11"/>
<comment type="caution">
    <text evidence="1">The sequence shown here is derived from an EMBL/GenBank/DDBJ whole genome shotgun (WGS) entry which is preliminary data.</text>
</comment>
<proteinExistence type="predicted"/>
<dbReference type="EMBL" id="JAKWBI020000034">
    <property type="protein sequence ID" value="KAJ2905320.1"/>
    <property type="molecule type" value="Genomic_DNA"/>
</dbReference>
<dbReference type="Proteomes" id="UP001201980">
    <property type="component" value="Unassembled WGS sequence"/>
</dbReference>
<name>A0AAD5RW11_9PEZI</name>
<accession>A0AAD5RW11</accession>
<keyword evidence="2" id="KW-1185">Reference proteome</keyword>
<organism evidence="1 2">
    <name type="scientific">Zalerion maritima</name>
    <dbReference type="NCBI Taxonomy" id="339359"/>
    <lineage>
        <taxon>Eukaryota</taxon>
        <taxon>Fungi</taxon>
        <taxon>Dikarya</taxon>
        <taxon>Ascomycota</taxon>
        <taxon>Pezizomycotina</taxon>
        <taxon>Sordariomycetes</taxon>
        <taxon>Lulworthiomycetidae</taxon>
        <taxon>Lulworthiales</taxon>
        <taxon>Lulworthiaceae</taxon>
        <taxon>Zalerion</taxon>
    </lineage>
</organism>